<keyword evidence="2" id="KW-1185">Reference proteome</keyword>
<reference evidence="1 2" key="1">
    <citation type="journal article" date="2018" name="Sci. Data">
        <title>The draft genome sequence of cork oak.</title>
        <authorList>
            <person name="Ramos A.M."/>
            <person name="Usie A."/>
            <person name="Barbosa P."/>
            <person name="Barros P.M."/>
            <person name="Capote T."/>
            <person name="Chaves I."/>
            <person name="Simoes F."/>
            <person name="Abreu I."/>
            <person name="Carrasquinho I."/>
            <person name="Faro C."/>
            <person name="Guimaraes J.B."/>
            <person name="Mendonca D."/>
            <person name="Nobrega F."/>
            <person name="Rodrigues L."/>
            <person name="Saibo N.J.M."/>
            <person name="Varela M.C."/>
            <person name="Egas C."/>
            <person name="Matos J."/>
            <person name="Miguel C.M."/>
            <person name="Oliveira M.M."/>
            <person name="Ricardo C.P."/>
            <person name="Goncalves S."/>
        </authorList>
    </citation>
    <scope>NUCLEOTIDE SEQUENCE [LARGE SCALE GENOMIC DNA]</scope>
    <source>
        <strain evidence="2">cv. HL8</strain>
    </source>
</reference>
<proteinExistence type="predicted"/>
<comment type="caution">
    <text evidence="1">The sequence shown here is derived from an EMBL/GenBank/DDBJ whole genome shotgun (WGS) entry which is preliminary data.</text>
</comment>
<sequence>MCSQRQGPSSEICKFIPLGCTFVKEFENWEVVSNFSPH</sequence>
<evidence type="ECO:0000313" key="2">
    <source>
        <dbReference type="Proteomes" id="UP000237347"/>
    </source>
</evidence>
<protein>
    <submittedName>
        <fullName evidence="1">Uncharacterized protein</fullName>
    </submittedName>
</protein>
<dbReference type="AlphaFoldDB" id="A0AAW0KH35"/>
<dbReference type="EMBL" id="PKMF04000304">
    <property type="protein sequence ID" value="KAK7838564.1"/>
    <property type="molecule type" value="Genomic_DNA"/>
</dbReference>
<dbReference type="Proteomes" id="UP000237347">
    <property type="component" value="Unassembled WGS sequence"/>
</dbReference>
<gene>
    <name evidence="1" type="ORF">CFP56_019488</name>
</gene>
<organism evidence="1 2">
    <name type="scientific">Quercus suber</name>
    <name type="common">Cork oak</name>
    <dbReference type="NCBI Taxonomy" id="58331"/>
    <lineage>
        <taxon>Eukaryota</taxon>
        <taxon>Viridiplantae</taxon>
        <taxon>Streptophyta</taxon>
        <taxon>Embryophyta</taxon>
        <taxon>Tracheophyta</taxon>
        <taxon>Spermatophyta</taxon>
        <taxon>Magnoliopsida</taxon>
        <taxon>eudicotyledons</taxon>
        <taxon>Gunneridae</taxon>
        <taxon>Pentapetalae</taxon>
        <taxon>rosids</taxon>
        <taxon>fabids</taxon>
        <taxon>Fagales</taxon>
        <taxon>Fagaceae</taxon>
        <taxon>Quercus</taxon>
    </lineage>
</organism>
<evidence type="ECO:0000313" key="1">
    <source>
        <dbReference type="EMBL" id="KAK7838564.1"/>
    </source>
</evidence>
<name>A0AAW0KH35_QUESU</name>
<accession>A0AAW0KH35</accession>